<reference evidence="11 12" key="1">
    <citation type="submission" date="2018-11" db="EMBL/GenBank/DDBJ databases">
        <title>Sequencing the genomes of 1000 actinobacteria strains.</title>
        <authorList>
            <person name="Klenk H.-P."/>
        </authorList>
    </citation>
    <scope>NUCLEOTIDE SEQUENCE [LARGE SCALE GENOMIC DNA]</scope>
    <source>
        <strain evidence="11 12">DSM 44254</strain>
    </source>
</reference>
<keyword evidence="3" id="KW-1003">Cell membrane</keyword>
<feature type="transmembrane region" description="Helical" evidence="9">
    <location>
        <begin position="254"/>
        <end position="275"/>
    </location>
</feature>
<keyword evidence="7 9" id="KW-1133">Transmembrane helix</keyword>
<dbReference type="InterPro" id="IPR051120">
    <property type="entry name" value="ABC_AA/LPS_Transport"/>
</dbReference>
<feature type="transmembrane region" description="Helical" evidence="9">
    <location>
        <begin position="131"/>
        <end position="150"/>
    </location>
</feature>
<dbReference type="InterPro" id="IPR043428">
    <property type="entry name" value="LivM-like"/>
</dbReference>
<keyword evidence="8 9" id="KW-0472">Membrane</keyword>
<dbReference type="Pfam" id="PF02653">
    <property type="entry name" value="BPD_transp_2"/>
    <property type="match status" value="1"/>
</dbReference>
<feature type="domain" description="ABC transporter" evidence="10">
    <location>
        <begin position="318"/>
        <end position="563"/>
    </location>
</feature>
<dbReference type="PROSITE" id="PS50893">
    <property type="entry name" value="ABC_TRANSPORTER_2"/>
    <property type="match status" value="1"/>
</dbReference>
<evidence type="ECO:0000256" key="5">
    <source>
        <dbReference type="ARBA" id="ARBA00022741"/>
    </source>
</evidence>
<dbReference type="InterPro" id="IPR001851">
    <property type="entry name" value="ABC_transp_permease"/>
</dbReference>
<evidence type="ECO:0000313" key="12">
    <source>
        <dbReference type="Proteomes" id="UP000272400"/>
    </source>
</evidence>
<feature type="transmembrane region" description="Helical" evidence="9">
    <location>
        <begin position="209"/>
        <end position="242"/>
    </location>
</feature>
<evidence type="ECO:0000313" key="11">
    <source>
        <dbReference type="EMBL" id="ROO85621.1"/>
    </source>
</evidence>
<comment type="caution">
    <text evidence="11">The sequence shown here is derived from an EMBL/GenBank/DDBJ whole genome shotgun (WGS) entry which is preliminary data.</text>
</comment>
<evidence type="ECO:0000256" key="9">
    <source>
        <dbReference type="SAM" id="Phobius"/>
    </source>
</evidence>
<dbReference type="GO" id="GO:0015658">
    <property type="term" value="F:branched-chain amino acid transmembrane transporter activity"/>
    <property type="evidence" value="ECO:0007669"/>
    <property type="project" value="InterPro"/>
</dbReference>
<keyword evidence="2" id="KW-0813">Transport</keyword>
<dbReference type="GO" id="GO:0016887">
    <property type="term" value="F:ATP hydrolysis activity"/>
    <property type="evidence" value="ECO:0007669"/>
    <property type="project" value="InterPro"/>
</dbReference>
<dbReference type="GO" id="GO:0005886">
    <property type="term" value="C:plasma membrane"/>
    <property type="evidence" value="ECO:0007669"/>
    <property type="project" value="UniProtKB-SubCell"/>
</dbReference>
<dbReference type="CDD" id="cd06581">
    <property type="entry name" value="TM_PBP1_LivM_like"/>
    <property type="match status" value="1"/>
</dbReference>
<feature type="transmembrane region" description="Helical" evidence="9">
    <location>
        <begin position="176"/>
        <end position="197"/>
    </location>
</feature>
<protein>
    <submittedName>
        <fullName evidence="11">Branched-chain amino acid transport system permease protein</fullName>
    </submittedName>
</protein>
<accession>A0A3N1CWG1</accession>
<name>A0A3N1CWG1_9ACTN</name>
<dbReference type="OrthoDB" id="4350300at2"/>
<proteinExistence type="predicted"/>
<evidence type="ECO:0000256" key="6">
    <source>
        <dbReference type="ARBA" id="ARBA00022840"/>
    </source>
</evidence>
<dbReference type="InterPro" id="IPR017871">
    <property type="entry name" value="ABC_transporter-like_CS"/>
</dbReference>
<dbReference type="RefSeq" id="WP_123665108.1">
    <property type="nucleotide sequence ID" value="NZ_RJKE01000001.1"/>
</dbReference>
<dbReference type="PANTHER" id="PTHR45772">
    <property type="entry name" value="CONSERVED COMPONENT OF ABC TRANSPORTER FOR NATURAL AMINO ACIDS-RELATED"/>
    <property type="match status" value="1"/>
</dbReference>
<keyword evidence="5" id="KW-0547">Nucleotide-binding</keyword>
<dbReference type="SUPFAM" id="SSF52540">
    <property type="entry name" value="P-loop containing nucleoside triphosphate hydrolases"/>
    <property type="match status" value="1"/>
</dbReference>
<dbReference type="AlphaFoldDB" id="A0A3N1CWG1"/>
<gene>
    <name evidence="11" type="ORF">EDD29_3167</name>
</gene>
<dbReference type="SMART" id="SM00382">
    <property type="entry name" value="AAA"/>
    <property type="match status" value="1"/>
</dbReference>
<evidence type="ECO:0000256" key="4">
    <source>
        <dbReference type="ARBA" id="ARBA00022692"/>
    </source>
</evidence>
<dbReference type="CDD" id="cd03219">
    <property type="entry name" value="ABC_Mj1267_LivG_branched"/>
    <property type="match status" value="1"/>
</dbReference>
<dbReference type="Proteomes" id="UP000272400">
    <property type="component" value="Unassembled WGS sequence"/>
</dbReference>
<keyword evidence="4 9" id="KW-0812">Transmembrane</keyword>
<dbReference type="InterPro" id="IPR027417">
    <property type="entry name" value="P-loop_NTPase"/>
</dbReference>
<evidence type="ECO:0000256" key="2">
    <source>
        <dbReference type="ARBA" id="ARBA00022448"/>
    </source>
</evidence>
<dbReference type="PANTHER" id="PTHR45772:SF9">
    <property type="entry name" value="CONSERVED COMPONENT OF ABC TRANSPORTER FOR NATURAL AMINO ACIDS"/>
    <property type="match status" value="1"/>
</dbReference>
<dbReference type="EMBL" id="RJKE01000001">
    <property type="protein sequence ID" value="ROO85621.1"/>
    <property type="molecule type" value="Genomic_DNA"/>
</dbReference>
<dbReference type="InterPro" id="IPR003439">
    <property type="entry name" value="ABC_transporter-like_ATP-bd"/>
</dbReference>
<evidence type="ECO:0000256" key="7">
    <source>
        <dbReference type="ARBA" id="ARBA00022989"/>
    </source>
</evidence>
<evidence type="ECO:0000256" key="3">
    <source>
        <dbReference type="ARBA" id="ARBA00022475"/>
    </source>
</evidence>
<sequence length="564" mass="58849">MWINYLDQALLLAALAVTVNLLVGYAGQVSVAHAAFAGIGGYTICFLAGVHGWPYAAALGVAIVLATAFGVVVGLIALGLPEEFLILMTLAFSLAVIGIFATFDSLGGVMGLTGVDGLSLFGLELDGPRDWLIPSALVLVLVFAVCWRLGESPYGRVLKGVREDTVATRALGKNTFGYKIGVFAITSGLAGLIGGLYSGWLGQATPSAFGFPLAMAVFAMVIVGGNANLLGSVVAGVVLTMIEPALREGLGVQSSQAALLQLVLYGVLLVLVMIVRPQGLFAERFRRVAPPSPGDRPRAVVADRVAPPAAYADAEVVLRAEGLSKRFGGITAAKDISLELRRGTITALVGPNGAGKTTAFNLLTGTVVADTGSVLLNGVELVGMRPDRIVRAGLVRTFQDVRLLNRLTCLENVMLAVPDQAGERIGRLCTPGVGRADREVAAEAMEWLDFVGLADQAATPADALSYGQSKLVSLARALATRGDVLLLDEPASGVDATWVGTMLEMVAAVRAEGRTVCLVEHNLDVVRELADHTYFMELGEITASGTIADLTGSARLAEAYFGAQ</sequence>
<keyword evidence="12" id="KW-1185">Reference proteome</keyword>
<dbReference type="PROSITE" id="PS00211">
    <property type="entry name" value="ABC_TRANSPORTER_1"/>
    <property type="match status" value="1"/>
</dbReference>
<comment type="subcellular location">
    <subcellularLocation>
        <location evidence="1">Cell membrane</location>
        <topology evidence="1">Multi-pass membrane protein</topology>
    </subcellularLocation>
</comment>
<keyword evidence="6" id="KW-0067">ATP-binding</keyword>
<evidence type="ECO:0000256" key="8">
    <source>
        <dbReference type="ARBA" id="ARBA00023136"/>
    </source>
</evidence>
<dbReference type="InterPro" id="IPR003593">
    <property type="entry name" value="AAA+_ATPase"/>
</dbReference>
<feature type="transmembrane region" description="Helical" evidence="9">
    <location>
        <begin position="84"/>
        <end position="103"/>
    </location>
</feature>
<evidence type="ECO:0000259" key="10">
    <source>
        <dbReference type="PROSITE" id="PS50893"/>
    </source>
</evidence>
<evidence type="ECO:0000256" key="1">
    <source>
        <dbReference type="ARBA" id="ARBA00004651"/>
    </source>
</evidence>
<dbReference type="Gene3D" id="3.40.50.300">
    <property type="entry name" value="P-loop containing nucleotide triphosphate hydrolases"/>
    <property type="match status" value="1"/>
</dbReference>
<organism evidence="11 12">
    <name type="scientific">Actinocorallia herbida</name>
    <dbReference type="NCBI Taxonomy" id="58109"/>
    <lineage>
        <taxon>Bacteria</taxon>
        <taxon>Bacillati</taxon>
        <taxon>Actinomycetota</taxon>
        <taxon>Actinomycetes</taxon>
        <taxon>Streptosporangiales</taxon>
        <taxon>Thermomonosporaceae</taxon>
        <taxon>Actinocorallia</taxon>
    </lineage>
</organism>
<dbReference type="GO" id="GO:0005524">
    <property type="term" value="F:ATP binding"/>
    <property type="evidence" value="ECO:0007669"/>
    <property type="project" value="UniProtKB-KW"/>
</dbReference>
<feature type="transmembrane region" description="Helical" evidence="9">
    <location>
        <begin position="53"/>
        <end position="77"/>
    </location>
</feature>
<dbReference type="Pfam" id="PF00005">
    <property type="entry name" value="ABC_tran"/>
    <property type="match status" value="1"/>
</dbReference>